<evidence type="ECO:0000259" key="5">
    <source>
        <dbReference type="Pfam" id="PF12770"/>
    </source>
</evidence>
<dbReference type="Pfam" id="PF12770">
    <property type="entry name" value="CHAT"/>
    <property type="match status" value="1"/>
</dbReference>
<dbReference type="Proteomes" id="UP000717696">
    <property type="component" value="Unassembled WGS sequence"/>
</dbReference>
<protein>
    <submittedName>
        <fullName evidence="6">CHAT domain-containing protein</fullName>
    </submittedName>
</protein>
<dbReference type="OrthoDB" id="9991317at2759"/>
<name>A0A9P9EMV0_9HYPO</name>
<feature type="domain" description="CHAT" evidence="5">
    <location>
        <begin position="1599"/>
        <end position="1937"/>
    </location>
</feature>
<evidence type="ECO:0000256" key="3">
    <source>
        <dbReference type="PROSITE-ProRule" id="PRU00339"/>
    </source>
</evidence>
<keyword evidence="7" id="KW-1185">Reference proteome</keyword>
<feature type="region of interest" description="Disordered" evidence="4">
    <location>
        <begin position="1481"/>
        <end position="1506"/>
    </location>
</feature>
<dbReference type="Gene3D" id="1.25.40.10">
    <property type="entry name" value="Tetratricopeptide repeat domain"/>
    <property type="match status" value="3"/>
</dbReference>
<dbReference type="PROSITE" id="PS50005">
    <property type="entry name" value="TPR"/>
    <property type="match status" value="1"/>
</dbReference>
<evidence type="ECO:0000256" key="4">
    <source>
        <dbReference type="SAM" id="MobiDB-lite"/>
    </source>
</evidence>
<accession>A0A9P9EMV0</accession>
<evidence type="ECO:0000313" key="7">
    <source>
        <dbReference type="Proteomes" id="UP000717696"/>
    </source>
</evidence>
<dbReference type="GO" id="GO:0005680">
    <property type="term" value="C:anaphase-promoting complex"/>
    <property type="evidence" value="ECO:0007669"/>
    <property type="project" value="UniProtKB-ARBA"/>
</dbReference>
<evidence type="ECO:0000256" key="2">
    <source>
        <dbReference type="ARBA" id="ARBA00038210"/>
    </source>
</evidence>
<dbReference type="EMBL" id="JAGMUU010000014">
    <property type="protein sequence ID" value="KAH7139992.1"/>
    <property type="molecule type" value="Genomic_DNA"/>
</dbReference>
<comment type="similarity">
    <text evidence="2">Belongs to the APC3/CDC27 family.</text>
</comment>
<evidence type="ECO:0000256" key="1">
    <source>
        <dbReference type="ARBA" id="ARBA00022803"/>
    </source>
</evidence>
<comment type="caution">
    <text evidence="6">The sequence shown here is derived from an EMBL/GenBank/DDBJ whole genome shotgun (WGS) entry which is preliminary data.</text>
</comment>
<gene>
    <name evidence="6" type="ORF">B0J13DRAFT_447819</name>
</gene>
<sequence length="1940" mass="218856">MLNAIPDGHADQPQRLKELASLLDSREYFVLPELIESIQLRRQAADMTPKGLHEATDLSHLAYLNYRRYYFSFFEKSAGGQFLDEAIELERSAIDISSDNQDRAVRLKSLGELLCFRYRRKSMISNIGAGVRAGKAQADEIAGDPASGGQSHQEFMTQAMIDLDEAIKVYDQAIDMIERENIDRRWWLYDVGVLYGDRYAATGSTESLEHAIRATTQSHEIFDTTEPVIASKLGQLLGIRYLRTKDRSDIERAVDLEKRALAEAPLEDLFTYRHGLSTNFCQLYRGTGAIEDLNKAIEAAKQTVSGARKGFQQIQGSDLLSFLLFNRYQQTRTRKDLDEAIEMARNVANIMFFNIHRVGVRGAPAQFAALLRDWWQEEVGVQSHSSDLTEAIEQPACVVIGGSTQIRSLVDLRDLLQTRYQTIGGIEDLVEAVQAMRHVVSLMPKPSNLLNLGFLLLELYDETEDQTVADESAQISRQLSSAENSPKSFPQREHLAYLTAELSVRFRVSGGMENLNKAIKLGTKSLGMFSDNDRNHAAALSHLAHLQYLKFCTTRVWNDLDKALEHSQQLSTSIEEDDVNRGHRLCSYSYLLFQRYTHTLSPDDLDEAIRVGRQAVDASCHHRHMQERIMDKLATALYQRYLVMKTSKDLEDALELGQRAVERKRKDPLNGCSYFVNQASLLCERHVLEKHQADLEEAIKLMDQAWEAIEPREKPHPNCAWLLCYFYPSTFAHFLVRAQDNVQNRVQECRDRLAGLTNMSRADGARDRSNLVLALSHVILHGEPLGDLDEPVRLGREAISMAQIGHSEDLPWHLSCLAVGLRSRFSITNNAEDLAETITLSARAVDMSPKDHPGRPFYLIVHAIGLYCRYSRTARLPDLYESIRLGLEAWSLSSRGDTLADHHNRFWCAGNLSLWFTGKYLREGAVSNLERAIEFRRHADGAALILNNSEPVDLYDMHLSTRNTGTPDTSDEHIILLAQQDGSDCPSRLFNVAAEQFKLFSEKRDVAELSSAIFLCRFSVAATPRGHLQRPSRLEFLGKCLQIRYDLTKGVDASGRGDDKEQSVMEGLDEAIDSLQEVINVACQEHPAWYPSLHRLGPLYIDRHHRSGDLGDLKMALLVLQKSADVTPRVDPSCPSRLRCLGEARKNSYALFNKIADLDEAQRLFQEAVDISPHQCPSRAGYLADLAAVYHTKYKDMEDIDDLEKSLSLYDDALKAWPDHKDPTELLNSIGRAYLEKYKIKKIKSDFEKSIEIMQKSIDKSSADGQERTLRLVSLASIHIAGSFTTPSTASMDVAARVLQEAVDLVKRMSRRKHSDYIEMLSAIGECYRMKYDATHSRLDLDEAMLFLGKAFEQSPVTTRRELVRFIDIAQGLTSALILVEDWHEAFRVIDKSVCMIPLTIPRFLDISESQACLSKYSGLASDGAALAMSANRPAMDAIQILEDGRAVATTALNELRIDASSIAFLGADENNELAELRERLEPSRTSDISNSNVHSQAPHKREEENLQRAAQRISASRKLDDFILDYQTHHNQTGFPGEVDGGTLAHVSREGHVVIVNVSYRCDAFWFKGAVPQNLPLPKLDRQTIQDKVRERNFTSPEVLEWLWDTIASPVLDALGFAKPPSTSDKWPRIWWIPTGPLSMFPLHAAGRHLERSHNSVMDRAISSYSLSIRALEQTIKLGQLRSRVIKPQSRMRQALVVDMEHTPGSSPLPFAGKEVEAVSEACELMSIRSVQPEQRTRQSVLPLLRDCEIFHFAGHGFTDATDPSRSHLRLLDWMDNPLTVTDMVSTNLRERKPFLAYLSACGTGQIRGAKHLDESVHLISACQLAGFLHVVGTLCEVNDETCVDIARITYDGIRKGDMTDESVCHGLHNAVRELRDRWRDRLIGKEMRGDSSLSIRNQKVDRRSVRKEGHRDVILCNSDKDDQQTVSLLWVPYVHYGC</sequence>
<dbReference type="InterPro" id="IPR019734">
    <property type="entry name" value="TPR_rpt"/>
</dbReference>
<dbReference type="InterPro" id="IPR024983">
    <property type="entry name" value="CHAT_dom"/>
</dbReference>
<feature type="compositionally biased region" description="Polar residues" evidence="4">
    <location>
        <begin position="1486"/>
        <end position="1496"/>
    </location>
</feature>
<dbReference type="PANTHER" id="PTHR12558">
    <property type="entry name" value="CELL DIVISION CYCLE 16,23,27"/>
    <property type="match status" value="1"/>
</dbReference>
<feature type="repeat" description="TPR" evidence="3">
    <location>
        <begin position="1142"/>
        <end position="1175"/>
    </location>
</feature>
<proteinExistence type="inferred from homology"/>
<organism evidence="6 7">
    <name type="scientific">Dactylonectria estremocensis</name>
    <dbReference type="NCBI Taxonomy" id="1079267"/>
    <lineage>
        <taxon>Eukaryota</taxon>
        <taxon>Fungi</taxon>
        <taxon>Dikarya</taxon>
        <taxon>Ascomycota</taxon>
        <taxon>Pezizomycotina</taxon>
        <taxon>Sordariomycetes</taxon>
        <taxon>Hypocreomycetidae</taxon>
        <taxon>Hypocreales</taxon>
        <taxon>Nectriaceae</taxon>
        <taxon>Dactylonectria</taxon>
    </lineage>
</organism>
<keyword evidence="1 3" id="KW-0802">TPR repeat</keyword>
<evidence type="ECO:0000313" key="6">
    <source>
        <dbReference type="EMBL" id="KAH7139992.1"/>
    </source>
</evidence>
<dbReference type="InterPro" id="IPR011990">
    <property type="entry name" value="TPR-like_helical_dom_sf"/>
</dbReference>
<dbReference type="SUPFAM" id="SSF81901">
    <property type="entry name" value="HCP-like"/>
    <property type="match status" value="1"/>
</dbReference>
<reference evidence="6" key="1">
    <citation type="journal article" date="2021" name="Nat. Commun.">
        <title>Genetic determinants of endophytism in the Arabidopsis root mycobiome.</title>
        <authorList>
            <person name="Mesny F."/>
            <person name="Miyauchi S."/>
            <person name="Thiergart T."/>
            <person name="Pickel B."/>
            <person name="Atanasova L."/>
            <person name="Karlsson M."/>
            <person name="Huettel B."/>
            <person name="Barry K.W."/>
            <person name="Haridas S."/>
            <person name="Chen C."/>
            <person name="Bauer D."/>
            <person name="Andreopoulos W."/>
            <person name="Pangilinan J."/>
            <person name="LaButti K."/>
            <person name="Riley R."/>
            <person name="Lipzen A."/>
            <person name="Clum A."/>
            <person name="Drula E."/>
            <person name="Henrissat B."/>
            <person name="Kohler A."/>
            <person name="Grigoriev I.V."/>
            <person name="Martin F.M."/>
            <person name="Hacquard S."/>
        </authorList>
    </citation>
    <scope>NUCLEOTIDE SEQUENCE</scope>
    <source>
        <strain evidence="6">MPI-CAGE-AT-0021</strain>
    </source>
</reference>
<dbReference type="PANTHER" id="PTHR12558:SF13">
    <property type="entry name" value="CELL DIVISION CYCLE PROTEIN 27 HOMOLOG"/>
    <property type="match status" value="1"/>
</dbReference>